<feature type="domain" description="D-apionate lactonase TIM barrel" evidence="3">
    <location>
        <begin position="345"/>
        <end position="518"/>
    </location>
</feature>
<evidence type="ECO:0000313" key="4">
    <source>
        <dbReference type="EMBL" id="UYC79308.1"/>
    </source>
</evidence>
<evidence type="ECO:0000256" key="1">
    <source>
        <dbReference type="SAM" id="MobiDB-lite"/>
    </source>
</evidence>
<gene>
    <name evidence="4" type="ORF">OE229_09070</name>
</gene>
<feature type="region of interest" description="Disordered" evidence="1">
    <location>
        <begin position="509"/>
        <end position="531"/>
    </location>
</feature>
<evidence type="ECO:0000313" key="5">
    <source>
        <dbReference type="Proteomes" id="UP001062223"/>
    </source>
</evidence>
<dbReference type="KEGG" id="cpoi:OE229_09070"/>
<feature type="domain" description="D-apionate lactonase N-terminal" evidence="2">
    <location>
        <begin position="6"/>
        <end position="216"/>
    </location>
</feature>
<dbReference type="EMBL" id="CP106879">
    <property type="protein sequence ID" value="UYC79308.1"/>
    <property type="molecule type" value="Genomic_DNA"/>
</dbReference>
<evidence type="ECO:0000259" key="2">
    <source>
        <dbReference type="Pfam" id="PF25837"/>
    </source>
</evidence>
<protein>
    <submittedName>
        <fullName evidence="4">Uncharacterized protein</fullName>
    </submittedName>
</protein>
<organism evidence="4 5">
    <name type="scientific">Curtobacterium poinsettiae</name>
    <dbReference type="NCBI Taxonomy" id="159612"/>
    <lineage>
        <taxon>Bacteria</taxon>
        <taxon>Bacillati</taxon>
        <taxon>Actinomycetota</taxon>
        <taxon>Actinomycetes</taxon>
        <taxon>Micrococcales</taxon>
        <taxon>Microbacteriaceae</taxon>
        <taxon>Curtobacterium</taxon>
    </lineage>
</organism>
<accession>A0A9Q9P5P5</accession>
<dbReference type="InterPro" id="IPR058787">
    <property type="entry name" value="ApnL_M"/>
</dbReference>
<dbReference type="Proteomes" id="UP001062223">
    <property type="component" value="Chromosome"/>
</dbReference>
<dbReference type="RefSeq" id="WP_262137542.1">
    <property type="nucleotide sequence ID" value="NZ_CP106879.1"/>
</dbReference>
<reference evidence="4" key="1">
    <citation type="submission" date="2022-09" db="EMBL/GenBank/DDBJ databases">
        <title>Taxonomy of Curtobacterium flaccumfaciens.</title>
        <authorList>
            <person name="Osdaghi E."/>
            <person name="Taghavi S.M."/>
            <person name="Hamidizade M."/>
            <person name="Abachi H."/>
            <person name="Fazliarab A."/>
            <person name="Baeyen S."/>
            <person name="Portier P."/>
            <person name="Van Vaerenbergh J."/>
            <person name="Jacques M.-A."/>
        </authorList>
    </citation>
    <scope>NUCLEOTIDE SEQUENCE</scope>
    <source>
        <strain evidence="4">AGQB46</strain>
    </source>
</reference>
<proteinExistence type="predicted"/>
<sequence>MTATSNDEVVSVGPWRLALRGAELADVTFRGTLVLRAVRYVVRDHDWRTADDTVLTRTVDGAGGRIRIESSARYDGVEVVRTVLEATLDDDTLRVAAVGTATRAFRRNRIGLVVLHPPTLAGQPLTVRHPSGGSTATAFPFWIAPHQPAVDVAGLDWAAGPVALALDLTGDLFETEDQRNWTDASFKTYSTPLAEPFPVAIAPGTTVRQGLTLRATAVGPAGGPGTRSGGAASPAPDLAALDGPAPGAVVTPPPTLQLLAGSAPVAARPDDADLLRGFPILVEPTLGAPDVGAVLASARRDAGGAPLDVRFATDDPVLLRAAIDAVLEGGPVARVGAFDPVSHVTTPALQRALREAVAAVGALEVVAGTRAHFTELNRSIAVFSGWDGPLTCSVTPQMHDRSPEQVTESIRMQRWVVTSASRLAAGRALHVGPVTLRPRFNAVATATNRDVADATVERGYGPESVPDATDPAQHTPTAERWFADAVRALTVPGVASITLAEAWGPRGFVAADGTGNAPPEGGRRGVPVRAR</sequence>
<dbReference type="InterPro" id="IPR058788">
    <property type="entry name" value="ApnL_N"/>
</dbReference>
<dbReference type="Pfam" id="PF25837">
    <property type="entry name" value="Apionate_lact_N"/>
    <property type="match status" value="1"/>
</dbReference>
<name>A0A9Q9P5P5_9MICO</name>
<dbReference type="AlphaFoldDB" id="A0A9Q9P5P5"/>
<feature type="region of interest" description="Disordered" evidence="1">
    <location>
        <begin position="218"/>
        <end position="237"/>
    </location>
</feature>
<dbReference type="Pfam" id="PF25838">
    <property type="entry name" value="Apionate_lact_M"/>
    <property type="match status" value="1"/>
</dbReference>
<evidence type="ECO:0000259" key="3">
    <source>
        <dbReference type="Pfam" id="PF25838"/>
    </source>
</evidence>